<keyword evidence="1" id="KW-0645">Protease</keyword>
<dbReference type="GO" id="GO:0006508">
    <property type="term" value="P:proteolysis"/>
    <property type="evidence" value="ECO:0007669"/>
    <property type="project" value="UniProtKB-KW"/>
</dbReference>
<name>A0AAV1L2M9_9NEOP</name>
<keyword evidence="4" id="KW-1015">Disulfide bond</keyword>
<dbReference type="GO" id="GO:0004252">
    <property type="term" value="F:serine-type endopeptidase activity"/>
    <property type="evidence" value="ECO:0007669"/>
    <property type="project" value="InterPro"/>
</dbReference>
<feature type="compositionally biased region" description="Polar residues" evidence="5">
    <location>
        <begin position="421"/>
        <end position="430"/>
    </location>
</feature>
<keyword evidence="3" id="KW-0720">Serine protease</keyword>
<dbReference type="Pfam" id="PF00089">
    <property type="entry name" value="Trypsin"/>
    <property type="match status" value="1"/>
</dbReference>
<dbReference type="PANTHER" id="PTHR24276:SF91">
    <property type="entry name" value="AT26814P-RELATED"/>
    <property type="match status" value="1"/>
</dbReference>
<evidence type="ECO:0000256" key="1">
    <source>
        <dbReference type="ARBA" id="ARBA00022670"/>
    </source>
</evidence>
<evidence type="ECO:0000256" key="4">
    <source>
        <dbReference type="ARBA" id="ARBA00023157"/>
    </source>
</evidence>
<keyword evidence="2" id="KW-0378">Hydrolase</keyword>
<dbReference type="InterPro" id="IPR043504">
    <property type="entry name" value="Peptidase_S1_PA_chymotrypsin"/>
</dbReference>
<dbReference type="SUPFAM" id="SSF50494">
    <property type="entry name" value="Trypsin-like serine proteases"/>
    <property type="match status" value="1"/>
</dbReference>
<evidence type="ECO:0000259" key="6">
    <source>
        <dbReference type="PROSITE" id="PS50240"/>
    </source>
</evidence>
<dbReference type="AlphaFoldDB" id="A0AAV1L2M9"/>
<keyword evidence="8" id="KW-1185">Reference proteome</keyword>
<accession>A0AAV1L2M9</accession>
<evidence type="ECO:0000313" key="7">
    <source>
        <dbReference type="EMBL" id="CAK1588287.1"/>
    </source>
</evidence>
<dbReference type="SMART" id="SM00020">
    <property type="entry name" value="Tryp_SPc"/>
    <property type="match status" value="1"/>
</dbReference>
<dbReference type="Gene3D" id="2.40.10.10">
    <property type="entry name" value="Trypsin-like serine proteases"/>
    <property type="match status" value="1"/>
</dbReference>
<feature type="compositionally biased region" description="Acidic residues" evidence="5">
    <location>
        <begin position="444"/>
        <end position="457"/>
    </location>
</feature>
<comment type="caution">
    <text evidence="7">The sequence shown here is derived from an EMBL/GenBank/DDBJ whole genome shotgun (WGS) entry which is preliminary data.</text>
</comment>
<protein>
    <recommendedName>
        <fullName evidence="6">Peptidase S1 domain-containing protein</fullName>
    </recommendedName>
</protein>
<evidence type="ECO:0000256" key="3">
    <source>
        <dbReference type="ARBA" id="ARBA00022825"/>
    </source>
</evidence>
<organism evidence="7 8">
    <name type="scientific">Parnassius mnemosyne</name>
    <name type="common">clouded apollo</name>
    <dbReference type="NCBI Taxonomy" id="213953"/>
    <lineage>
        <taxon>Eukaryota</taxon>
        <taxon>Metazoa</taxon>
        <taxon>Ecdysozoa</taxon>
        <taxon>Arthropoda</taxon>
        <taxon>Hexapoda</taxon>
        <taxon>Insecta</taxon>
        <taxon>Pterygota</taxon>
        <taxon>Neoptera</taxon>
        <taxon>Endopterygota</taxon>
        <taxon>Lepidoptera</taxon>
        <taxon>Glossata</taxon>
        <taxon>Ditrysia</taxon>
        <taxon>Papilionoidea</taxon>
        <taxon>Papilionidae</taxon>
        <taxon>Parnassiinae</taxon>
        <taxon>Parnassini</taxon>
        <taxon>Parnassius</taxon>
        <taxon>Driopa</taxon>
    </lineage>
</organism>
<gene>
    <name evidence="7" type="ORF">PARMNEM_LOCUS8945</name>
</gene>
<dbReference type="EMBL" id="CAVLGL010000082">
    <property type="protein sequence ID" value="CAK1588287.1"/>
    <property type="molecule type" value="Genomic_DNA"/>
</dbReference>
<dbReference type="InterPro" id="IPR001254">
    <property type="entry name" value="Trypsin_dom"/>
</dbReference>
<feature type="domain" description="Peptidase S1" evidence="6">
    <location>
        <begin position="52"/>
        <end position="296"/>
    </location>
</feature>
<reference evidence="7 8" key="1">
    <citation type="submission" date="2023-11" db="EMBL/GenBank/DDBJ databases">
        <authorList>
            <person name="Hedman E."/>
            <person name="Englund M."/>
            <person name="Stromberg M."/>
            <person name="Nyberg Akerstrom W."/>
            <person name="Nylinder S."/>
            <person name="Jareborg N."/>
            <person name="Kallberg Y."/>
            <person name="Kronander E."/>
        </authorList>
    </citation>
    <scope>NUCLEOTIDE SEQUENCE [LARGE SCALE GENOMIC DNA]</scope>
</reference>
<evidence type="ECO:0000256" key="2">
    <source>
        <dbReference type="ARBA" id="ARBA00022801"/>
    </source>
</evidence>
<dbReference type="InterPro" id="IPR050430">
    <property type="entry name" value="Peptidase_S1"/>
</dbReference>
<feature type="region of interest" description="Disordered" evidence="5">
    <location>
        <begin position="416"/>
        <end position="457"/>
    </location>
</feature>
<dbReference type="PROSITE" id="PS50240">
    <property type="entry name" value="TRYPSIN_DOM"/>
    <property type="match status" value="1"/>
</dbReference>
<evidence type="ECO:0000256" key="5">
    <source>
        <dbReference type="SAM" id="MobiDB-lite"/>
    </source>
</evidence>
<evidence type="ECO:0000313" key="8">
    <source>
        <dbReference type="Proteomes" id="UP001314205"/>
    </source>
</evidence>
<dbReference type="Proteomes" id="UP001314205">
    <property type="component" value="Unassembled WGS sequence"/>
</dbReference>
<sequence length="457" mass="51578">MHVTVICNFNLIGATKQLKRSNLNISLGGYGDLFQRAGYPNVGDIPLLNRKIFNGFRVAAQEHPYIVSVRRLLTHYLTATLLTKNIVITAASPLQEVPINELGVVAGETFSDRGTTITTVILVIIHEDFNPFTLLADLALLRTYEEFVFKVTVRPIPLVSPTATITVGDRVFVTGWGRCDLTGKELCLPRSSRFFPGEKIDPMMRTVTFVMMLPNYYCEGYERHGTALRPGMLCLGTAREDNPVAPCMAVPGAPVVFKARLLGVQSWGFGCGYHNDLPLVYTDVRYHQPWLVHNIPKLRHLNQSNLKELFEATKAFTLSQWLSLTRGDIELLKFKKCTDKDISRSNIDIELAKLRGTVYDIRDFLYKTKYRKLKQDMLLDIKNSLMNTTANISNVTWSTMRGRPFLNKYRLENQEEDHTVSDGTNATESYGNVDGKGHSKYDDSDSDDYELGSDDVE</sequence>
<proteinExistence type="predicted"/>
<dbReference type="InterPro" id="IPR009003">
    <property type="entry name" value="Peptidase_S1_PA"/>
</dbReference>
<dbReference type="PANTHER" id="PTHR24276">
    <property type="entry name" value="POLYSERASE-RELATED"/>
    <property type="match status" value="1"/>
</dbReference>
<dbReference type="CDD" id="cd00190">
    <property type="entry name" value="Tryp_SPc"/>
    <property type="match status" value="1"/>
</dbReference>